<dbReference type="AlphaFoldDB" id="A0A0G1W8F7"/>
<dbReference type="InterPro" id="IPR038573">
    <property type="entry name" value="BrnT_sf"/>
</dbReference>
<proteinExistence type="predicted"/>
<evidence type="ECO:0008006" key="3">
    <source>
        <dbReference type="Google" id="ProtNLM"/>
    </source>
</evidence>
<evidence type="ECO:0000313" key="2">
    <source>
        <dbReference type="Proteomes" id="UP000034772"/>
    </source>
</evidence>
<dbReference type="EMBL" id="LCOZ01000042">
    <property type="protein sequence ID" value="KKU86603.1"/>
    <property type="molecule type" value="Genomic_DNA"/>
</dbReference>
<dbReference type="Proteomes" id="UP000034772">
    <property type="component" value="Unassembled WGS sequence"/>
</dbReference>
<comment type="caution">
    <text evidence="1">The sequence shown here is derived from an EMBL/GenBank/DDBJ whole genome shotgun (WGS) entry which is preliminary data.</text>
</comment>
<accession>A0A0G1W8F7</accession>
<reference evidence="1 2" key="1">
    <citation type="journal article" date="2015" name="Nature">
        <title>rRNA introns, odd ribosomes, and small enigmatic genomes across a large radiation of phyla.</title>
        <authorList>
            <person name="Brown C.T."/>
            <person name="Hug L.A."/>
            <person name="Thomas B.C."/>
            <person name="Sharon I."/>
            <person name="Castelle C.J."/>
            <person name="Singh A."/>
            <person name="Wilkins M.J."/>
            <person name="Williams K.H."/>
            <person name="Banfield J.F."/>
        </authorList>
    </citation>
    <scope>NUCLEOTIDE SEQUENCE [LARGE SCALE GENOMIC DNA]</scope>
</reference>
<evidence type="ECO:0000313" key="1">
    <source>
        <dbReference type="EMBL" id="KKU86603.1"/>
    </source>
</evidence>
<gene>
    <name evidence="1" type="ORF">UY17_C0042G0007</name>
</gene>
<sequence length="98" mass="11957">MRKINRPVEFIWDKGNLDKNWHKHEVKTKECEEIFFDENKKIAKDKLHSNGEKRFIILGKTKKHRLLYLVFTMRGKKIRVISARDTNKKERKLYEKNT</sequence>
<protein>
    <recommendedName>
        <fullName evidence="3">Protein containing DUF497</fullName>
    </recommendedName>
</protein>
<organism evidence="1 2">
    <name type="scientific">Candidatus Beckwithbacteria bacterium GW2011_GWC2_47_9</name>
    <dbReference type="NCBI Taxonomy" id="1618373"/>
    <lineage>
        <taxon>Bacteria</taxon>
        <taxon>Candidatus Beckwithiibacteriota</taxon>
    </lineage>
</organism>
<name>A0A0G1W8F7_9BACT</name>
<dbReference type="Pfam" id="PF04365">
    <property type="entry name" value="BrnT_toxin"/>
    <property type="match status" value="1"/>
</dbReference>
<dbReference type="Gene3D" id="3.10.450.530">
    <property type="entry name" value="Ribonuclease toxin, BrnT, of type II toxin-antitoxin system"/>
    <property type="match status" value="1"/>
</dbReference>
<dbReference type="InterPro" id="IPR007460">
    <property type="entry name" value="BrnT_toxin"/>
</dbReference>